<reference evidence="13" key="1">
    <citation type="submission" date="2022-10" db="EMBL/GenBank/DDBJ databases">
        <title>Culturing micro-colonial fungi from biological soil crusts in the Mojave desert and describing Neophaeococcomyces mojavensis, and introducing the new genera and species Taxawa tesnikishii.</title>
        <authorList>
            <person name="Kurbessoian T."/>
            <person name="Stajich J.E."/>
        </authorList>
    </citation>
    <scope>NUCLEOTIDE SEQUENCE</scope>
    <source>
        <strain evidence="13">TK_1</strain>
    </source>
</reference>
<evidence type="ECO:0000256" key="8">
    <source>
        <dbReference type="ARBA" id="ARBA00022989"/>
    </source>
</evidence>
<dbReference type="InterPro" id="IPR036163">
    <property type="entry name" value="HMA_dom_sf"/>
</dbReference>
<feature type="transmembrane region" description="Helical" evidence="10">
    <location>
        <begin position="570"/>
        <end position="590"/>
    </location>
</feature>
<keyword evidence="7" id="KW-1278">Translocase</keyword>
<dbReference type="InterPro" id="IPR001757">
    <property type="entry name" value="P_typ_ATPase"/>
</dbReference>
<organism evidence="13 14">
    <name type="scientific">Coniosporium apollinis</name>
    <dbReference type="NCBI Taxonomy" id="61459"/>
    <lineage>
        <taxon>Eukaryota</taxon>
        <taxon>Fungi</taxon>
        <taxon>Dikarya</taxon>
        <taxon>Ascomycota</taxon>
        <taxon>Pezizomycotina</taxon>
        <taxon>Dothideomycetes</taxon>
        <taxon>Dothideomycetes incertae sedis</taxon>
        <taxon>Coniosporium</taxon>
    </lineage>
</organism>
<keyword evidence="8 10" id="KW-1133">Transmembrane helix</keyword>
<keyword evidence="3 10" id="KW-0812">Transmembrane</keyword>
<dbReference type="SUPFAM" id="SSF81653">
    <property type="entry name" value="Calcium ATPase, transduction domain A"/>
    <property type="match status" value="1"/>
</dbReference>
<feature type="transmembrane region" description="Helical" evidence="10">
    <location>
        <begin position="1152"/>
        <end position="1177"/>
    </location>
</feature>
<dbReference type="InterPro" id="IPR017969">
    <property type="entry name" value="Heavy-metal-associated_CS"/>
</dbReference>
<feature type="domain" description="HMA" evidence="12">
    <location>
        <begin position="295"/>
        <end position="360"/>
    </location>
</feature>
<dbReference type="EMBL" id="JAPDRL010000004">
    <property type="protein sequence ID" value="KAJ9668947.1"/>
    <property type="molecule type" value="Genomic_DNA"/>
</dbReference>
<proteinExistence type="inferred from homology"/>
<dbReference type="InterPro" id="IPR008250">
    <property type="entry name" value="ATPase_P-typ_transduc_dom_A_sf"/>
</dbReference>
<sequence length="1226" mass="132306">MSSGVINQSSSCSISSLALFVSNLHCPSCIQNIESALSALNPRPILVSHSIISYSVLVRHSSVLPIAAIVEAFNFAGFEVHSTSVDTSDDTGDTGQPQHHDTEWEDSLEQAVRRWRDCWRGATTSQTDDMKKRQKHIEQCGLCRSNAGEKDEIRLLQDDSSLALSSVRSFASQEKLSDIVTTAINAPPSNPTKHNFVVVDTALESSTYEADVSITGMTCAACVASITRALEEQPWARSVNVALLTHSATVVFDGQHHTQEVVNTIQEAGFDAVLVHVKALGGRSSPLPVPENDVWRASYAIGGMTCSACSTAITEALKQHAWVESVGINLISHGGTIVFRGRHNLDTITETIEDMGYEANLDTIINAGKGNEEDTHRSVAIRIFGMYCEHCPERIMSSLQPLSRKGITIEKAPTVKDPILKLRYTPQPATLTIRHIIAAITATDPALEPSIHHPPTIEERARQMHARERQRILLRLALSVVVAIPTFIIGIVWMDLVKPSNPIRHFMEQPLWVGGVTRSEWALFILSTPVYFFAADTFHRRALREMRALWRRGSPTPIAQRFYRFGSMNMLMSFGTSIAYFASITELAIAAAGKRHAMEGSYYFDSVVFLTMFLLIGRFLEAYSKAKTGDAVTSLGNLRPTETILVASNESDDQRISVDLLEIGDIVRVPNGSSPPFDGVVLSGESKFDESSLTGESRPVSKLPGDSVYSGTVNKGGPITIRIFSISGTSMLDQIIKVVREGQTRRAPVERVADVITAHFVPFVVAVAILTWVVWLSLGVSGALPVDYRDSMSGGWPLWSLRFAIAVFVIACPCGIGLAAPTALFVGGGLAARHGILVKGGGEAFQEASSLDCVVFDKTGTLTKGGDPAVTDFKVINAAAEYDVLGLAKKLEENSGHPIARAIVAFCASHEVANAEATSTEELPGKGMKGVFKVYPFSSSSIDVIVGNEALMADYDVHISEACAEHLHTWKTQGKSVVLLAFRTSSGPAPDIPSPQFKLAFVFSIADPLRPEAASTISALHCRGIDVWMLSGDNQLTARAVGAQVGIPSTNIIAGVLPDQKAEKIKYLQRSLTRPQRRSVFGLGKKVPKRATIAMVGDGINDSPALTAADIGIAIGSGSDIAISSASFVLVNSNLVSLLTLIDLSRTVFRRVWFNFGWALVYNVIAMPVAAGVLYPLRTASGGHVRLDPVWASLAMALSSVSVVCSSLALRSRIPGLGFRAPKAQE</sequence>
<dbReference type="NCBIfam" id="TIGR01525">
    <property type="entry name" value="ATPase-IB_hvy"/>
    <property type="match status" value="1"/>
</dbReference>
<dbReference type="PROSITE" id="PS00154">
    <property type="entry name" value="ATPASE_E1_E2"/>
    <property type="match status" value="1"/>
</dbReference>
<evidence type="ECO:0000256" key="3">
    <source>
        <dbReference type="ARBA" id="ARBA00022692"/>
    </source>
</evidence>
<evidence type="ECO:0000256" key="10">
    <source>
        <dbReference type="RuleBase" id="RU362081"/>
    </source>
</evidence>
<feature type="transmembrane region" description="Helical" evidence="10">
    <location>
        <begin position="521"/>
        <end position="538"/>
    </location>
</feature>
<dbReference type="Pfam" id="PF00702">
    <property type="entry name" value="Hydrolase"/>
    <property type="match status" value="1"/>
</dbReference>
<dbReference type="InterPro" id="IPR018303">
    <property type="entry name" value="ATPase_P-typ_P_site"/>
</dbReference>
<feature type="transmembrane region" description="Helical" evidence="10">
    <location>
        <begin position="755"/>
        <end position="778"/>
    </location>
</feature>
<dbReference type="SUPFAM" id="SSF81660">
    <property type="entry name" value="Metal cation-transporting ATPase, ATP-binding domain N"/>
    <property type="match status" value="1"/>
</dbReference>
<dbReference type="CDD" id="cd00371">
    <property type="entry name" value="HMA"/>
    <property type="match status" value="3"/>
</dbReference>
<keyword evidence="4 10" id="KW-0479">Metal-binding</keyword>
<dbReference type="Gene3D" id="2.70.150.10">
    <property type="entry name" value="Calcium-transporting ATPase, cytoplasmic transduction domain A"/>
    <property type="match status" value="1"/>
</dbReference>
<evidence type="ECO:0000313" key="13">
    <source>
        <dbReference type="EMBL" id="KAJ9668947.1"/>
    </source>
</evidence>
<dbReference type="Gene3D" id="3.40.1110.10">
    <property type="entry name" value="Calcium-transporting ATPase, cytoplasmic domain N"/>
    <property type="match status" value="1"/>
</dbReference>
<dbReference type="InterPro" id="IPR023299">
    <property type="entry name" value="ATPase_P-typ_cyto_dom_N"/>
</dbReference>
<dbReference type="SFLD" id="SFLDG00002">
    <property type="entry name" value="C1.7:_P-type_atpase_like"/>
    <property type="match status" value="1"/>
</dbReference>
<evidence type="ECO:0000256" key="9">
    <source>
        <dbReference type="ARBA" id="ARBA00023136"/>
    </source>
</evidence>
<dbReference type="Gene3D" id="3.30.70.100">
    <property type="match status" value="2"/>
</dbReference>
<dbReference type="SFLD" id="SFLDF00027">
    <property type="entry name" value="p-type_atpase"/>
    <property type="match status" value="1"/>
</dbReference>
<dbReference type="InterPro" id="IPR044492">
    <property type="entry name" value="P_typ_ATPase_HD_dom"/>
</dbReference>
<accession>A0ABQ9P990</accession>
<comment type="caution">
    <text evidence="13">The sequence shown here is derived from an EMBL/GenBank/DDBJ whole genome shotgun (WGS) entry which is preliminary data.</text>
</comment>
<dbReference type="PROSITE" id="PS01047">
    <property type="entry name" value="HMA_1"/>
    <property type="match status" value="2"/>
</dbReference>
<dbReference type="SFLD" id="SFLDS00003">
    <property type="entry name" value="Haloacid_Dehalogenase"/>
    <property type="match status" value="1"/>
</dbReference>
<name>A0ABQ9P990_9PEZI</name>
<dbReference type="PROSITE" id="PS50846">
    <property type="entry name" value="HMA_2"/>
    <property type="match status" value="2"/>
</dbReference>
<dbReference type="PANTHER" id="PTHR43520">
    <property type="entry name" value="ATP7, ISOFORM B"/>
    <property type="match status" value="1"/>
</dbReference>
<dbReference type="PANTHER" id="PTHR43520:SF32">
    <property type="entry name" value="COPPER RESISTANCE P-TYPE ATPASE (EUROFUNG)"/>
    <property type="match status" value="1"/>
</dbReference>
<dbReference type="CDD" id="cd02094">
    <property type="entry name" value="P-type_ATPase_Cu-like"/>
    <property type="match status" value="1"/>
</dbReference>
<dbReference type="InterPro" id="IPR006121">
    <property type="entry name" value="HMA_dom"/>
</dbReference>
<keyword evidence="9 10" id="KW-0472">Membrane</keyword>
<dbReference type="InterPro" id="IPR023298">
    <property type="entry name" value="ATPase_P-typ_TM_dom_sf"/>
</dbReference>
<keyword evidence="14" id="KW-1185">Reference proteome</keyword>
<keyword evidence="6 10" id="KW-0067">ATP-binding</keyword>
<evidence type="ECO:0000256" key="1">
    <source>
        <dbReference type="ARBA" id="ARBA00004141"/>
    </source>
</evidence>
<evidence type="ECO:0000256" key="2">
    <source>
        <dbReference type="ARBA" id="ARBA00006024"/>
    </source>
</evidence>
<dbReference type="SUPFAM" id="SSF81665">
    <property type="entry name" value="Calcium ATPase, transmembrane domain M"/>
    <property type="match status" value="1"/>
</dbReference>
<dbReference type="Proteomes" id="UP001172684">
    <property type="component" value="Unassembled WGS sequence"/>
</dbReference>
<dbReference type="InterPro" id="IPR036412">
    <property type="entry name" value="HAD-like_sf"/>
</dbReference>
<evidence type="ECO:0000256" key="7">
    <source>
        <dbReference type="ARBA" id="ARBA00022967"/>
    </source>
</evidence>
<feature type="transmembrane region" description="Helical" evidence="10">
    <location>
        <begin position="472"/>
        <end position="494"/>
    </location>
</feature>
<dbReference type="PRINTS" id="PR00119">
    <property type="entry name" value="CATATPASE"/>
</dbReference>
<dbReference type="InterPro" id="IPR027256">
    <property type="entry name" value="P-typ_ATPase_IB"/>
</dbReference>
<feature type="region of interest" description="Disordered" evidence="11">
    <location>
        <begin position="84"/>
        <end position="105"/>
    </location>
</feature>
<protein>
    <recommendedName>
        <fullName evidence="12">HMA domain-containing protein</fullName>
    </recommendedName>
</protein>
<feature type="domain" description="HMA" evidence="12">
    <location>
        <begin position="208"/>
        <end position="273"/>
    </location>
</feature>
<evidence type="ECO:0000256" key="11">
    <source>
        <dbReference type="SAM" id="MobiDB-lite"/>
    </source>
</evidence>
<gene>
    <name evidence="13" type="ORF">H2201_000773</name>
</gene>
<dbReference type="SUPFAM" id="SSF56784">
    <property type="entry name" value="HAD-like"/>
    <property type="match status" value="1"/>
</dbReference>
<feature type="transmembrane region" description="Helical" evidence="10">
    <location>
        <begin position="798"/>
        <end position="826"/>
    </location>
</feature>
<dbReference type="NCBIfam" id="TIGR01494">
    <property type="entry name" value="ATPase_P-type"/>
    <property type="match status" value="1"/>
</dbReference>
<evidence type="ECO:0000256" key="4">
    <source>
        <dbReference type="ARBA" id="ARBA00022723"/>
    </source>
</evidence>
<comment type="subcellular location">
    <subcellularLocation>
        <location evidence="1">Membrane</location>
        <topology evidence="1">Multi-pass membrane protein</topology>
    </subcellularLocation>
</comment>
<evidence type="ECO:0000256" key="6">
    <source>
        <dbReference type="ARBA" id="ARBA00022840"/>
    </source>
</evidence>
<dbReference type="InterPro" id="IPR059000">
    <property type="entry name" value="ATPase_P-type_domA"/>
</dbReference>
<dbReference type="Pfam" id="PF00403">
    <property type="entry name" value="HMA"/>
    <property type="match status" value="2"/>
</dbReference>
<evidence type="ECO:0000256" key="5">
    <source>
        <dbReference type="ARBA" id="ARBA00022741"/>
    </source>
</evidence>
<dbReference type="InterPro" id="IPR023214">
    <property type="entry name" value="HAD_sf"/>
</dbReference>
<dbReference type="SUPFAM" id="SSF55008">
    <property type="entry name" value="HMA, heavy metal-associated domain"/>
    <property type="match status" value="3"/>
</dbReference>
<evidence type="ECO:0000259" key="12">
    <source>
        <dbReference type="PROSITE" id="PS50846"/>
    </source>
</evidence>
<feature type="transmembrane region" description="Helical" evidence="10">
    <location>
        <begin position="602"/>
        <end position="620"/>
    </location>
</feature>
<evidence type="ECO:0000313" key="14">
    <source>
        <dbReference type="Proteomes" id="UP001172684"/>
    </source>
</evidence>
<keyword evidence="5 10" id="KW-0547">Nucleotide-binding</keyword>
<comment type="similarity">
    <text evidence="2 10">Belongs to the cation transport ATPase (P-type) (TC 3.A.3) family. Type IB subfamily.</text>
</comment>
<dbReference type="Gene3D" id="3.40.50.1000">
    <property type="entry name" value="HAD superfamily/HAD-like"/>
    <property type="match status" value="1"/>
</dbReference>
<dbReference type="Pfam" id="PF00122">
    <property type="entry name" value="E1-E2_ATPase"/>
    <property type="match status" value="1"/>
</dbReference>
<feature type="transmembrane region" description="Helical" evidence="10">
    <location>
        <begin position="1189"/>
        <end position="1210"/>
    </location>
</feature>